<dbReference type="Gene3D" id="3.40.50.300">
    <property type="entry name" value="P-loop containing nucleotide triphosphate hydrolases"/>
    <property type="match status" value="1"/>
</dbReference>
<organism evidence="7 8">
    <name type="scientific">Turnera subulata</name>
    <dbReference type="NCBI Taxonomy" id="218843"/>
    <lineage>
        <taxon>Eukaryota</taxon>
        <taxon>Viridiplantae</taxon>
        <taxon>Streptophyta</taxon>
        <taxon>Embryophyta</taxon>
        <taxon>Tracheophyta</taxon>
        <taxon>Spermatophyta</taxon>
        <taxon>Magnoliopsida</taxon>
        <taxon>eudicotyledons</taxon>
        <taxon>Gunneridae</taxon>
        <taxon>Pentapetalae</taxon>
        <taxon>rosids</taxon>
        <taxon>fabids</taxon>
        <taxon>Malpighiales</taxon>
        <taxon>Passifloraceae</taxon>
        <taxon>Turnera</taxon>
    </lineage>
</organism>
<dbReference type="Pfam" id="PF18052">
    <property type="entry name" value="Rx_N"/>
    <property type="match status" value="1"/>
</dbReference>
<proteinExistence type="predicted"/>
<dbReference type="EMBL" id="JAKUCV010006930">
    <property type="protein sequence ID" value="KAJ4825352.1"/>
    <property type="molecule type" value="Genomic_DNA"/>
</dbReference>
<dbReference type="GO" id="GO:0043531">
    <property type="term" value="F:ADP binding"/>
    <property type="evidence" value="ECO:0007669"/>
    <property type="project" value="InterPro"/>
</dbReference>
<comment type="caution">
    <text evidence="7">The sequence shown here is derived from an EMBL/GenBank/DDBJ whole genome shotgun (WGS) entry which is preliminary data.</text>
</comment>
<keyword evidence="1" id="KW-0677">Repeat</keyword>
<keyword evidence="8" id="KW-1185">Reference proteome</keyword>
<dbReference type="PANTHER" id="PTHR36766">
    <property type="entry name" value="PLANT BROAD-SPECTRUM MILDEW RESISTANCE PROTEIN RPW8"/>
    <property type="match status" value="1"/>
</dbReference>
<dbReference type="Proteomes" id="UP001141552">
    <property type="component" value="Unassembled WGS sequence"/>
</dbReference>
<dbReference type="GO" id="GO:0005524">
    <property type="term" value="F:ATP binding"/>
    <property type="evidence" value="ECO:0007669"/>
    <property type="project" value="UniProtKB-KW"/>
</dbReference>
<evidence type="ECO:0000256" key="4">
    <source>
        <dbReference type="ARBA" id="ARBA00022840"/>
    </source>
</evidence>
<evidence type="ECO:0000259" key="5">
    <source>
        <dbReference type="Pfam" id="PF00931"/>
    </source>
</evidence>
<dbReference type="Pfam" id="PF00931">
    <property type="entry name" value="NB-ARC"/>
    <property type="match status" value="1"/>
</dbReference>
<keyword evidence="4" id="KW-0067">ATP-binding</keyword>
<evidence type="ECO:0000256" key="3">
    <source>
        <dbReference type="ARBA" id="ARBA00022821"/>
    </source>
</evidence>
<dbReference type="GO" id="GO:0006952">
    <property type="term" value="P:defense response"/>
    <property type="evidence" value="ECO:0007669"/>
    <property type="project" value="UniProtKB-KW"/>
</dbReference>
<dbReference type="InterPro" id="IPR002182">
    <property type="entry name" value="NB-ARC"/>
</dbReference>
<dbReference type="OrthoDB" id="851478at2759"/>
<protein>
    <recommendedName>
        <fullName evidence="9">NB-ARC domain-containing protein</fullName>
    </recommendedName>
</protein>
<dbReference type="SUPFAM" id="SSF52540">
    <property type="entry name" value="P-loop containing nucleoside triphosphate hydrolases"/>
    <property type="match status" value="1"/>
</dbReference>
<dbReference type="PANTHER" id="PTHR36766:SF70">
    <property type="entry name" value="DISEASE RESISTANCE PROTEIN RGA4"/>
    <property type="match status" value="1"/>
</dbReference>
<dbReference type="InterPro" id="IPR027417">
    <property type="entry name" value="P-loop_NTPase"/>
</dbReference>
<evidence type="ECO:0000313" key="8">
    <source>
        <dbReference type="Proteomes" id="UP001141552"/>
    </source>
</evidence>
<dbReference type="PRINTS" id="PR00364">
    <property type="entry name" value="DISEASERSIST"/>
</dbReference>
<evidence type="ECO:0000256" key="1">
    <source>
        <dbReference type="ARBA" id="ARBA00022737"/>
    </source>
</evidence>
<name>A0A9Q0F7K8_9ROSI</name>
<dbReference type="Gene3D" id="1.10.8.430">
    <property type="entry name" value="Helical domain of apoptotic protease-activating factors"/>
    <property type="match status" value="1"/>
</dbReference>
<evidence type="ECO:0008006" key="9">
    <source>
        <dbReference type="Google" id="ProtNLM"/>
    </source>
</evidence>
<dbReference type="Gene3D" id="1.20.5.4130">
    <property type="match status" value="1"/>
</dbReference>
<sequence length="333" mass="37270">MAEIILTFALEETLKKVGSLAVEGIRLPWGFKGQFQKLKQSLDTIRAVLYDAEERQAREASVAYEAEDMLDEFGYEVLLQKVETTPTEKVRYFFSASSNPFAFRLGMDSDVSEVINLLNVLIDDQVLSNVPIVGMGGLGKTTLAKLVVKEIEDRNLFNKIIWVCVSQSFNKQSILGAMLQDFSGANIGGLSSLNIIVRQLKERLQGKRFLLVLDDVWNDEIEKWETLKEDLSIVRGNNGKCCNIVTTRKHQTASVMETSSGCRHELKGLRDEEYCWSIIQKMVDSGNDKASISGKLEGIGKDIAKKCGGVPLAARMLGRVDEKRQRRKTLVVN</sequence>
<dbReference type="InterPro" id="IPR041118">
    <property type="entry name" value="Rx_N"/>
</dbReference>
<reference evidence="7" key="2">
    <citation type="journal article" date="2023" name="Plants (Basel)">
        <title>Annotation of the Turnera subulata (Passifloraceae) Draft Genome Reveals the S-Locus Evolved after the Divergence of Turneroideae from Passifloroideae in a Stepwise Manner.</title>
        <authorList>
            <person name="Henning P.M."/>
            <person name="Roalson E.H."/>
            <person name="Mir W."/>
            <person name="McCubbin A.G."/>
            <person name="Shore J.S."/>
        </authorList>
    </citation>
    <scope>NUCLEOTIDE SEQUENCE</scope>
    <source>
        <strain evidence="7">F60SS</strain>
    </source>
</reference>
<keyword evidence="3" id="KW-0611">Plant defense</keyword>
<accession>A0A9Q0F7K8</accession>
<keyword evidence="2" id="KW-0547">Nucleotide-binding</keyword>
<feature type="domain" description="NB-ARC" evidence="5">
    <location>
        <begin position="117"/>
        <end position="286"/>
    </location>
</feature>
<evidence type="ECO:0000313" key="7">
    <source>
        <dbReference type="EMBL" id="KAJ4825352.1"/>
    </source>
</evidence>
<feature type="non-terminal residue" evidence="7">
    <location>
        <position position="1"/>
    </location>
</feature>
<dbReference type="InterPro" id="IPR042197">
    <property type="entry name" value="Apaf_helical"/>
</dbReference>
<dbReference type="AlphaFoldDB" id="A0A9Q0F7K8"/>
<evidence type="ECO:0000259" key="6">
    <source>
        <dbReference type="Pfam" id="PF18052"/>
    </source>
</evidence>
<gene>
    <name evidence="7" type="ORF">Tsubulata_016074</name>
</gene>
<evidence type="ECO:0000256" key="2">
    <source>
        <dbReference type="ARBA" id="ARBA00022741"/>
    </source>
</evidence>
<reference evidence="7" key="1">
    <citation type="submission" date="2022-02" db="EMBL/GenBank/DDBJ databases">
        <authorList>
            <person name="Henning P.M."/>
            <person name="McCubbin A.G."/>
            <person name="Shore J.S."/>
        </authorList>
    </citation>
    <scope>NUCLEOTIDE SEQUENCE</scope>
    <source>
        <strain evidence="7">F60SS</strain>
        <tissue evidence="7">Leaves</tissue>
    </source>
</reference>
<feature type="domain" description="Disease resistance N-terminal" evidence="6">
    <location>
        <begin position="10"/>
        <end position="84"/>
    </location>
</feature>